<evidence type="ECO:0008006" key="2">
    <source>
        <dbReference type="Google" id="ProtNLM"/>
    </source>
</evidence>
<reference evidence="1" key="1">
    <citation type="journal article" date="2014" name="Front. Microbiol.">
        <title>High frequency of phylogenetically diverse reductive dehalogenase-homologous genes in deep subseafloor sedimentary metagenomes.</title>
        <authorList>
            <person name="Kawai M."/>
            <person name="Futagami T."/>
            <person name="Toyoda A."/>
            <person name="Takaki Y."/>
            <person name="Nishi S."/>
            <person name="Hori S."/>
            <person name="Arai W."/>
            <person name="Tsubouchi T."/>
            <person name="Morono Y."/>
            <person name="Uchiyama I."/>
            <person name="Ito T."/>
            <person name="Fujiyama A."/>
            <person name="Inagaki F."/>
            <person name="Takami H."/>
        </authorList>
    </citation>
    <scope>NUCLEOTIDE SEQUENCE</scope>
    <source>
        <strain evidence="1">Expedition CK06-06</strain>
    </source>
</reference>
<dbReference type="InterPro" id="IPR016024">
    <property type="entry name" value="ARM-type_fold"/>
</dbReference>
<protein>
    <recommendedName>
        <fullName evidence="2">HEAT repeat domain-containing protein</fullName>
    </recommendedName>
</protein>
<dbReference type="Gene3D" id="1.25.10.10">
    <property type="entry name" value="Leucine-rich Repeat Variant"/>
    <property type="match status" value="1"/>
</dbReference>
<gene>
    <name evidence="1" type="ORF">S01H4_06006</name>
</gene>
<dbReference type="SUPFAM" id="SSF48371">
    <property type="entry name" value="ARM repeat"/>
    <property type="match status" value="1"/>
</dbReference>
<sequence length="45" mass="5083">MPLINDLKDEDKDVRSFAAIALANIKDERAVKPIINAHKDEYSDV</sequence>
<dbReference type="Pfam" id="PF13646">
    <property type="entry name" value="HEAT_2"/>
    <property type="match status" value="1"/>
</dbReference>
<evidence type="ECO:0000313" key="1">
    <source>
        <dbReference type="EMBL" id="GAG73335.1"/>
    </source>
</evidence>
<dbReference type="InterPro" id="IPR011989">
    <property type="entry name" value="ARM-like"/>
</dbReference>
<proteinExistence type="predicted"/>
<organism evidence="1">
    <name type="scientific">marine sediment metagenome</name>
    <dbReference type="NCBI Taxonomy" id="412755"/>
    <lineage>
        <taxon>unclassified sequences</taxon>
        <taxon>metagenomes</taxon>
        <taxon>ecological metagenomes</taxon>
    </lineage>
</organism>
<comment type="caution">
    <text evidence="1">The sequence shown here is derived from an EMBL/GenBank/DDBJ whole genome shotgun (WGS) entry which is preliminary data.</text>
</comment>
<dbReference type="EMBL" id="BART01001802">
    <property type="protein sequence ID" value="GAG73335.1"/>
    <property type="molecule type" value="Genomic_DNA"/>
</dbReference>
<dbReference type="AlphaFoldDB" id="X0ZU40"/>
<accession>X0ZU40</accession>
<name>X0ZU40_9ZZZZ</name>